<gene>
    <name evidence="1" type="ORF">GLOIN_2v1844710</name>
</gene>
<accession>A0A2P4PJ85</accession>
<name>A0A2P4PJ85_RHIID</name>
<sequence>MKKCWDSDSSKRPVIKEIRKTIGMWVHKIKDIDQFCEAETTRLKLIEKRKLGPEYAVKTHPGAIYTSRLLNFLISSSSSISSSSTTSFNTKQEYISKEFEYDINDAKWSSSLDSKSPTKQVFGWEGLSVEENMNIDEFYQDVVKEIINNNFIICSINRKKFLTAKAPILFLKYIIKNHIPNYTKFTLTIN</sequence>
<keyword evidence="2" id="KW-1185">Reference proteome</keyword>
<protein>
    <recommendedName>
        <fullName evidence="3">Serine-threonine/tyrosine-protein kinase catalytic domain-containing protein</fullName>
    </recommendedName>
</protein>
<dbReference type="Proteomes" id="UP000018888">
    <property type="component" value="Unassembled WGS sequence"/>
</dbReference>
<comment type="caution">
    <text evidence="1">The sequence shown here is derived from an EMBL/GenBank/DDBJ whole genome shotgun (WGS) entry which is preliminary data.</text>
</comment>
<organism evidence="1 2">
    <name type="scientific">Rhizophagus irregularis (strain DAOM 181602 / DAOM 197198 / MUCL 43194)</name>
    <name type="common">Arbuscular mycorrhizal fungus</name>
    <name type="synonym">Glomus intraradices</name>
    <dbReference type="NCBI Taxonomy" id="747089"/>
    <lineage>
        <taxon>Eukaryota</taxon>
        <taxon>Fungi</taxon>
        <taxon>Fungi incertae sedis</taxon>
        <taxon>Mucoromycota</taxon>
        <taxon>Glomeromycotina</taxon>
        <taxon>Glomeromycetes</taxon>
        <taxon>Glomerales</taxon>
        <taxon>Glomeraceae</taxon>
        <taxon>Rhizophagus</taxon>
    </lineage>
</organism>
<dbReference type="EMBL" id="AUPC02000213">
    <property type="protein sequence ID" value="POG65452.1"/>
    <property type="molecule type" value="Genomic_DNA"/>
</dbReference>
<evidence type="ECO:0008006" key="3">
    <source>
        <dbReference type="Google" id="ProtNLM"/>
    </source>
</evidence>
<dbReference type="AlphaFoldDB" id="A0A2P4PJ85"/>
<evidence type="ECO:0000313" key="1">
    <source>
        <dbReference type="EMBL" id="POG65452.1"/>
    </source>
</evidence>
<reference evidence="1 2" key="2">
    <citation type="journal article" date="2018" name="New Phytol.">
        <title>High intraspecific genome diversity in the model arbuscular mycorrhizal symbiont Rhizophagus irregularis.</title>
        <authorList>
            <person name="Chen E.C.H."/>
            <person name="Morin E."/>
            <person name="Beaudet D."/>
            <person name="Noel J."/>
            <person name="Yildirir G."/>
            <person name="Ndikumana S."/>
            <person name="Charron P."/>
            <person name="St-Onge C."/>
            <person name="Giorgi J."/>
            <person name="Kruger M."/>
            <person name="Marton T."/>
            <person name="Ropars J."/>
            <person name="Grigoriev I.V."/>
            <person name="Hainaut M."/>
            <person name="Henrissat B."/>
            <person name="Roux C."/>
            <person name="Martin F."/>
            <person name="Corradi N."/>
        </authorList>
    </citation>
    <scope>NUCLEOTIDE SEQUENCE [LARGE SCALE GENOMIC DNA]</scope>
    <source>
        <strain evidence="1 2">DAOM 197198</strain>
    </source>
</reference>
<proteinExistence type="predicted"/>
<evidence type="ECO:0000313" key="2">
    <source>
        <dbReference type="Proteomes" id="UP000018888"/>
    </source>
</evidence>
<reference evidence="1 2" key="1">
    <citation type="journal article" date="2013" name="Proc. Natl. Acad. Sci. U.S.A.">
        <title>Genome of an arbuscular mycorrhizal fungus provides insight into the oldest plant symbiosis.</title>
        <authorList>
            <person name="Tisserant E."/>
            <person name="Malbreil M."/>
            <person name="Kuo A."/>
            <person name="Kohler A."/>
            <person name="Symeonidi A."/>
            <person name="Balestrini R."/>
            <person name="Charron P."/>
            <person name="Duensing N."/>
            <person name="Frei Dit Frey N."/>
            <person name="Gianinazzi-Pearson V."/>
            <person name="Gilbert L.B."/>
            <person name="Handa Y."/>
            <person name="Herr J.R."/>
            <person name="Hijri M."/>
            <person name="Koul R."/>
            <person name="Kawaguchi M."/>
            <person name="Krajinski F."/>
            <person name="Lammers P.J."/>
            <person name="Masclaux F.G."/>
            <person name="Murat C."/>
            <person name="Morin E."/>
            <person name="Ndikumana S."/>
            <person name="Pagni M."/>
            <person name="Petitpierre D."/>
            <person name="Requena N."/>
            <person name="Rosikiewicz P."/>
            <person name="Riley R."/>
            <person name="Saito K."/>
            <person name="San Clemente H."/>
            <person name="Shapiro H."/>
            <person name="van Tuinen D."/>
            <person name="Becard G."/>
            <person name="Bonfante P."/>
            <person name="Paszkowski U."/>
            <person name="Shachar-Hill Y.Y."/>
            <person name="Tuskan G.A."/>
            <person name="Young P.W."/>
            <person name="Sanders I.R."/>
            <person name="Henrissat B."/>
            <person name="Rensing S.A."/>
            <person name="Grigoriev I.V."/>
            <person name="Corradi N."/>
            <person name="Roux C."/>
            <person name="Martin F."/>
        </authorList>
    </citation>
    <scope>NUCLEOTIDE SEQUENCE [LARGE SCALE GENOMIC DNA]</scope>
    <source>
        <strain evidence="1 2">DAOM 197198</strain>
    </source>
</reference>